<evidence type="ECO:0000313" key="1">
    <source>
        <dbReference type="EMBL" id="KAI3745879.1"/>
    </source>
</evidence>
<accession>A0ACB9DGW9</accession>
<reference evidence="2" key="1">
    <citation type="journal article" date="2022" name="Mol. Ecol. Resour.">
        <title>The genomes of chicory, endive, great burdock and yacon provide insights into Asteraceae palaeo-polyploidization history and plant inulin production.</title>
        <authorList>
            <person name="Fan W."/>
            <person name="Wang S."/>
            <person name="Wang H."/>
            <person name="Wang A."/>
            <person name="Jiang F."/>
            <person name="Liu H."/>
            <person name="Zhao H."/>
            <person name="Xu D."/>
            <person name="Zhang Y."/>
        </authorList>
    </citation>
    <scope>NUCLEOTIDE SEQUENCE [LARGE SCALE GENOMIC DNA]</scope>
    <source>
        <strain evidence="2">cv. Niubang</strain>
    </source>
</reference>
<name>A0ACB9DGW9_ARCLA</name>
<gene>
    <name evidence="1" type="ORF">L6452_08290</name>
</gene>
<protein>
    <submittedName>
        <fullName evidence="1">Uncharacterized protein</fullName>
    </submittedName>
</protein>
<dbReference type="Proteomes" id="UP001055879">
    <property type="component" value="Linkage Group LG03"/>
</dbReference>
<proteinExistence type="predicted"/>
<evidence type="ECO:0000313" key="2">
    <source>
        <dbReference type="Proteomes" id="UP001055879"/>
    </source>
</evidence>
<reference evidence="1 2" key="2">
    <citation type="journal article" date="2022" name="Mol. Ecol. Resour.">
        <title>The genomes of chicory, endive, great burdock and yacon provide insights into Asteraceae paleo-polyploidization history and plant inulin production.</title>
        <authorList>
            <person name="Fan W."/>
            <person name="Wang S."/>
            <person name="Wang H."/>
            <person name="Wang A."/>
            <person name="Jiang F."/>
            <person name="Liu H."/>
            <person name="Zhao H."/>
            <person name="Xu D."/>
            <person name="Zhang Y."/>
        </authorList>
    </citation>
    <scope>NUCLEOTIDE SEQUENCE [LARGE SCALE GENOMIC DNA]</scope>
    <source>
        <strain evidence="2">cv. Niubang</strain>
    </source>
</reference>
<organism evidence="1 2">
    <name type="scientific">Arctium lappa</name>
    <name type="common">Greater burdock</name>
    <name type="synonym">Lappa major</name>
    <dbReference type="NCBI Taxonomy" id="4217"/>
    <lineage>
        <taxon>Eukaryota</taxon>
        <taxon>Viridiplantae</taxon>
        <taxon>Streptophyta</taxon>
        <taxon>Embryophyta</taxon>
        <taxon>Tracheophyta</taxon>
        <taxon>Spermatophyta</taxon>
        <taxon>Magnoliopsida</taxon>
        <taxon>eudicotyledons</taxon>
        <taxon>Gunneridae</taxon>
        <taxon>Pentapetalae</taxon>
        <taxon>asterids</taxon>
        <taxon>campanulids</taxon>
        <taxon>Asterales</taxon>
        <taxon>Asteraceae</taxon>
        <taxon>Carduoideae</taxon>
        <taxon>Cardueae</taxon>
        <taxon>Arctiinae</taxon>
        <taxon>Arctium</taxon>
    </lineage>
</organism>
<sequence length="137" mass="14970">MIDTEGSQIHVVDHGTPSSVKAECTDACLLLPRAKLSLWRNGKLVDKHHELLTVSAKDWSDIKFGTSEGVDFIAVSFVNDAASINCHGDGILNYTHDAEIDESNDERFEKVKDELVLDGNGIDLASRSCALINQNAM</sequence>
<dbReference type="EMBL" id="CM042049">
    <property type="protein sequence ID" value="KAI3745879.1"/>
    <property type="molecule type" value="Genomic_DNA"/>
</dbReference>
<comment type="caution">
    <text evidence="1">The sequence shown here is derived from an EMBL/GenBank/DDBJ whole genome shotgun (WGS) entry which is preliminary data.</text>
</comment>
<keyword evidence="2" id="KW-1185">Reference proteome</keyword>